<dbReference type="SUPFAM" id="SSF46785">
    <property type="entry name" value="Winged helix' DNA-binding domain"/>
    <property type="match status" value="1"/>
</dbReference>
<feature type="region of interest" description="Disordered" evidence="5">
    <location>
        <begin position="305"/>
        <end position="344"/>
    </location>
</feature>
<evidence type="ECO:0000256" key="5">
    <source>
        <dbReference type="SAM" id="MobiDB-lite"/>
    </source>
</evidence>
<feature type="domain" description="HTH lysR-type" evidence="6">
    <location>
        <begin position="2"/>
        <end position="59"/>
    </location>
</feature>
<name>A0A1H6D238_9ACTN</name>
<dbReference type="AlphaFoldDB" id="A0A1H6D238"/>
<accession>A0A1H6D238</accession>
<gene>
    <name evidence="7" type="ORF">SAMN05444920_104693</name>
</gene>
<keyword evidence="2" id="KW-0805">Transcription regulation</keyword>
<evidence type="ECO:0000256" key="3">
    <source>
        <dbReference type="ARBA" id="ARBA00023125"/>
    </source>
</evidence>
<feature type="compositionally biased region" description="Basic and acidic residues" evidence="5">
    <location>
        <begin position="305"/>
        <end position="320"/>
    </location>
</feature>
<keyword evidence="3 7" id="KW-0238">DNA-binding</keyword>
<dbReference type="GO" id="GO:0003700">
    <property type="term" value="F:DNA-binding transcription factor activity"/>
    <property type="evidence" value="ECO:0007669"/>
    <property type="project" value="InterPro"/>
</dbReference>
<dbReference type="RefSeq" id="WP_235030218.1">
    <property type="nucleotide sequence ID" value="NZ_FNVT01000004.1"/>
</dbReference>
<dbReference type="SUPFAM" id="SSF53850">
    <property type="entry name" value="Periplasmic binding protein-like II"/>
    <property type="match status" value="1"/>
</dbReference>
<dbReference type="FunFam" id="1.10.10.10:FF:000001">
    <property type="entry name" value="LysR family transcriptional regulator"/>
    <property type="match status" value="1"/>
</dbReference>
<dbReference type="PROSITE" id="PS50931">
    <property type="entry name" value="HTH_LYSR"/>
    <property type="match status" value="1"/>
</dbReference>
<dbReference type="Gene3D" id="3.40.190.10">
    <property type="entry name" value="Periplasmic binding protein-like II"/>
    <property type="match status" value="2"/>
</dbReference>
<evidence type="ECO:0000256" key="1">
    <source>
        <dbReference type="ARBA" id="ARBA00009437"/>
    </source>
</evidence>
<keyword evidence="4" id="KW-0804">Transcription</keyword>
<evidence type="ECO:0000259" key="6">
    <source>
        <dbReference type="PROSITE" id="PS50931"/>
    </source>
</evidence>
<dbReference type="Gene3D" id="1.10.10.10">
    <property type="entry name" value="Winged helix-like DNA-binding domain superfamily/Winged helix DNA-binding domain"/>
    <property type="match status" value="1"/>
</dbReference>
<evidence type="ECO:0000313" key="7">
    <source>
        <dbReference type="EMBL" id="SEG79330.1"/>
    </source>
</evidence>
<evidence type="ECO:0000313" key="8">
    <source>
        <dbReference type="Proteomes" id="UP000236732"/>
    </source>
</evidence>
<dbReference type="Pfam" id="PF03466">
    <property type="entry name" value="LysR_substrate"/>
    <property type="match status" value="1"/>
</dbReference>
<dbReference type="InterPro" id="IPR036390">
    <property type="entry name" value="WH_DNA-bd_sf"/>
</dbReference>
<dbReference type="InterPro" id="IPR036388">
    <property type="entry name" value="WH-like_DNA-bd_sf"/>
</dbReference>
<proteinExistence type="inferred from homology"/>
<evidence type="ECO:0000256" key="4">
    <source>
        <dbReference type="ARBA" id="ARBA00023163"/>
    </source>
</evidence>
<dbReference type="PANTHER" id="PTHR30346">
    <property type="entry name" value="TRANSCRIPTIONAL DUAL REGULATOR HCAR-RELATED"/>
    <property type="match status" value="1"/>
</dbReference>
<reference evidence="7 8" key="1">
    <citation type="submission" date="2016-10" db="EMBL/GenBank/DDBJ databases">
        <authorList>
            <person name="de Groot N.N."/>
        </authorList>
    </citation>
    <scope>NUCLEOTIDE SEQUENCE [LARGE SCALE GENOMIC DNA]</scope>
    <source>
        <strain evidence="7 8">CGMCC 4.7037</strain>
    </source>
</reference>
<dbReference type="EMBL" id="FNVT01000004">
    <property type="protein sequence ID" value="SEG79330.1"/>
    <property type="molecule type" value="Genomic_DNA"/>
</dbReference>
<dbReference type="Pfam" id="PF00126">
    <property type="entry name" value="HTH_1"/>
    <property type="match status" value="1"/>
</dbReference>
<comment type="similarity">
    <text evidence="1">Belongs to the LysR transcriptional regulatory family.</text>
</comment>
<sequence length="344" mass="36999">MLELRRLVLICEFARKGSIAATAEALGYSPSAVSQQLVALERETGTALIDRTARSAELTDAGRRLVLHAERILSMVEEAESDLSAHAGKPSGRVVVTAFPTAAVAFAPALARSLRRHTELTLRLGQSRSGRGMREVQSGEVDIALVDDWYGRVRDSESLRVFPLLSDPMVLVVPRKHRLADPEVPLDLRELRDEPWMATPDGEPSRLAVDRLLVDVGGTRPTPWEFEGLGTILSLVAKGIGIAAVPALALAAGVRGLAVRQFPGNPVGREVHAVARGSSVHRPSVSVTLRAIHVAARYIAADLDPVRPSERPREGSRGEDDPLDGWPGRAARSASDVVGRSFGE</sequence>
<organism evidence="7 8">
    <name type="scientific">Nonomuraea solani</name>
    <dbReference type="NCBI Taxonomy" id="1144553"/>
    <lineage>
        <taxon>Bacteria</taxon>
        <taxon>Bacillati</taxon>
        <taxon>Actinomycetota</taxon>
        <taxon>Actinomycetes</taxon>
        <taxon>Streptosporangiales</taxon>
        <taxon>Streptosporangiaceae</taxon>
        <taxon>Nonomuraea</taxon>
    </lineage>
</organism>
<evidence type="ECO:0000256" key="2">
    <source>
        <dbReference type="ARBA" id="ARBA00023015"/>
    </source>
</evidence>
<dbReference type="InterPro" id="IPR005119">
    <property type="entry name" value="LysR_subst-bd"/>
</dbReference>
<dbReference type="Proteomes" id="UP000236732">
    <property type="component" value="Unassembled WGS sequence"/>
</dbReference>
<dbReference type="GO" id="GO:0032993">
    <property type="term" value="C:protein-DNA complex"/>
    <property type="evidence" value="ECO:0007669"/>
    <property type="project" value="TreeGrafter"/>
</dbReference>
<keyword evidence="8" id="KW-1185">Reference proteome</keyword>
<dbReference type="GO" id="GO:0003677">
    <property type="term" value="F:DNA binding"/>
    <property type="evidence" value="ECO:0007669"/>
    <property type="project" value="UniProtKB-KW"/>
</dbReference>
<dbReference type="InterPro" id="IPR000847">
    <property type="entry name" value="LysR_HTH_N"/>
</dbReference>
<dbReference type="PANTHER" id="PTHR30346:SF29">
    <property type="entry name" value="LYSR SUBSTRATE-BINDING"/>
    <property type="match status" value="1"/>
</dbReference>
<protein>
    <submittedName>
        <fullName evidence="7">DNA-binding transcriptional regulator, LysR family</fullName>
    </submittedName>
</protein>